<dbReference type="OrthoDB" id="408320at2759"/>
<dbReference type="GO" id="GO:0005990">
    <property type="term" value="P:lactose catabolic process"/>
    <property type="evidence" value="ECO:0007669"/>
    <property type="project" value="TreeGrafter"/>
</dbReference>
<dbReference type="GO" id="GO:0004565">
    <property type="term" value="F:beta-galactosidase activity"/>
    <property type="evidence" value="ECO:0007669"/>
    <property type="project" value="UniProtKB-EC"/>
</dbReference>
<dbReference type="InterPro" id="IPR014718">
    <property type="entry name" value="GH-type_carb-bd"/>
</dbReference>
<feature type="compositionally biased region" description="Basic and acidic residues" evidence="5">
    <location>
        <begin position="19"/>
        <end position="30"/>
    </location>
</feature>
<comment type="catalytic activity">
    <reaction evidence="1">
        <text>Hydrolysis of terminal non-reducing beta-D-galactose residues in beta-D-galactosides.</text>
        <dbReference type="EC" id="3.2.1.23"/>
    </reaction>
</comment>
<organism evidence="7 8">
    <name type="scientific">Panicum miliaceum</name>
    <name type="common">Proso millet</name>
    <name type="synonym">Broomcorn millet</name>
    <dbReference type="NCBI Taxonomy" id="4540"/>
    <lineage>
        <taxon>Eukaryota</taxon>
        <taxon>Viridiplantae</taxon>
        <taxon>Streptophyta</taxon>
        <taxon>Embryophyta</taxon>
        <taxon>Tracheophyta</taxon>
        <taxon>Spermatophyta</taxon>
        <taxon>Magnoliopsida</taxon>
        <taxon>Liliopsida</taxon>
        <taxon>Poales</taxon>
        <taxon>Poaceae</taxon>
        <taxon>PACMAD clade</taxon>
        <taxon>Panicoideae</taxon>
        <taxon>Panicodae</taxon>
        <taxon>Paniceae</taxon>
        <taxon>Panicinae</taxon>
        <taxon>Panicum</taxon>
        <taxon>Panicum sect. Panicum</taxon>
    </lineage>
</organism>
<dbReference type="PANTHER" id="PTHR46323">
    <property type="entry name" value="BETA-GALACTOSIDASE"/>
    <property type="match status" value="1"/>
</dbReference>
<sequence>MDSSGGGGGARRTGKKGWGRKEKMEVRTGRDSNGAAAHVGVYESSVEDLHVPYITPVECGGRADVRWMALRNADGLGLYASVHGESPPMQMSASYYGTPRSSTEPPMSTSW</sequence>
<feature type="domain" description="Beta galactosidase small chain/" evidence="6">
    <location>
        <begin position="35"/>
        <end position="98"/>
    </location>
</feature>
<feature type="region of interest" description="Disordered" evidence="5">
    <location>
        <begin position="1"/>
        <end position="36"/>
    </location>
</feature>
<dbReference type="Proteomes" id="UP000275267">
    <property type="component" value="Unassembled WGS sequence"/>
</dbReference>
<reference evidence="8" key="1">
    <citation type="journal article" date="2019" name="Nat. Commun.">
        <title>The genome of broomcorn millet.</title>
        <authorList>
            <person name="Zou C."/>
            <person name="Miki D."/>
            <person name="Li D."/>
            <person name="Tang Q."/>
            <person name="Xiao L."/>
            <person name="Rajput S."/>
            <person name="Deng P."/>
            <person name="Jia W."/>
            <person name="Huang R."/>
            <person name="Zhang M."/>
            <person name="Sun Y."/>
            <person name="Hu J."/>
            <person name="Fu X."/>
            <person name="Schnable P.S."/>
            <person name="Li F."/>
            <person name="Zhang H."/>
            <person name="Feng B."/>
            <person name="Zhu X."/>
            <person name="Liu R."/>
            <person name="Schnable J.C."/>
            <person name="Zhu J.-K."/>
            <person name="Zhang H."/>
        </authorList>
    </citation>
    <scope>NUCLEOTIDE SEQUENCE [LARGE SCALE GENOMIC DNA]</scope>
</reference>
<name>A0A3L6SMA1_PANMI</name>
<dbReference type="SUPFAM" id="SSF74650">
    <property type="entry name" value="Galactose mutarotase-like"/>
    <property type="match status" value="1"/>
</dbReference>
<dbReference type="InterPro" id="IPR050347">
    <property type="entry name" value="Bact_Beta-galactosidase"/>
</dbReference>
<dbReference type="InterPro" id="IPR004199">
    <property type="entry name" value="B-gal_small/dom_5"/>
</dbReference>
<dbReference type="Gene3D" id="2.70.98.10">
    <property type="match status" value="1"/>
</dbReference>
<gene>
    <name evidence="7" type="ORF">C2845_PM07G15420</name>
</gene>
<evidence type="ECO:0000259" key="6">
    <source>
        <dbReference type="Pfam" id="PF02929"/>
    </source>
</evidence>
<evidence type="ECO:0000256" key="1">
    <source>
        <dbReference type="ARBA" id="ARBA00001412"/>
    </source>
</evidence>
<dbReference type="EC" id="3.2.1.23" evidence="2"/>
<evidence type="ECO:0000313" key="8">
    <source>
        <dbReference type="Proteomes" id="UP000275267"/>
    </source>
</evidence>
<keyword evidence="8" id="KW-1185">Reference proteome</keyword>
<dbReference type="InterPro" id="IPR011013">
    <property type="entry name" value="Gal_mutarotase_sf_dom"/>
</dbReference>
<evidence type="ECO:0000256" key="4">
    <source>
        <dbReference type="ARBA" id="ARBA00023295"/>
    </source>
</evidence>
<dbReference type="GO" id="GO:0009341">
    <property type="term" value="C:beta-galactosidase complex"/>
    <property type="evidence" value="ECO:0007669"/>
    <property type="project" value="InterPro"/>
</dbReference>
<accession>A0A3L6SMA1</accession>
<dbReference type="EMBL" id="PQIB02000004">
    <property type="protein sequence ID" value="RLN23160.1"/>
    <property type="molecule type" value="Genomic_DNA"/>
</dbReference>
<evidence type="ECO:0000256" key="3">
    <source>
        <dbReference type="ARBA" id="ARBA00022801"/>
    </source>
</evidence>
<protein>
    <recommendedName>
        <fullName evidence="2">beta-galactosidase</fullName>
        <ecNumber evidence="2">3.2.1.23</ecNumber>
    </recommendedName>
</protein>
<keyword evidence="4" id="KW-0326">Glycosidase</keyword>
<dbReference type="PANTHER" id="PTHR46323:SF2">
    <property type="entry name" value="BETA-GALACTOSIDASE"/>
    <property type="match status" value="1"/>
</dbReference>
<comment type="caution">
    <text evidence="7">The sequence shown here is derived from an EMBL/GenBank/DDBJ whole genome shotgun (WGS) entry which is preliminary data.</text>
</comment>
<evidence type="ECO:0000256" key="2">
    <source>
        <dbReference type="ARBA" id="ARBA00012756"/>
    </source>
</evidence>
<feature type="compositionally biased region" description="Gly residues" evidence="5">
    <location>
        <begin position="1"/>
        <end position="11"/>
    </location>
</feature>
<proteinExistence type="predicted"/>
<dbReference type="Pfam" id="PF02929">
    <property type="entry name" value="Bgal_small_N"/>
    <property type="match status" value="1"/>
</dbReference>
<dbReference type="GO" id="GO:0030246">
    <property type="term" value="F:carbohydrate binding"/>
    <property type="evidence" value="ECO:0007669"/>
    <property type="project" value="InterPro"/>
</dbReference>
<dbReference type="STRING" id="4540.A0A3L6SMA1"/>
<keyword evidence="3" id="KW-0378">Hydrolase</keyword>
<dbReference type="AlphaFoldDB" id="A0A3L6SMA1"/>
<evidence type="ECO:0000313" key="7">
    <source>
        <dbReference type="EMBL" id="RLN23160.1"/>
    </source>
</evidence>
<evidence type="ECO:0000256" key="5">
    <source>
        <dbReference type="SAM" id="MobiDB-lite"/>
    </source>
</evidence>